<name>A0ABS4TZ60_9PSEU</name>
<keyword evidence="3" id="KW-1185">Reference proteome</keyword>
<evidence type="ECO:0000313" key="3">
    <source>
        <dbReference type="Proteomes" id="UP001519332"/>
    </source>
</evidence>
<proteinExistence type="predicted"/>
<evidence type="ECO:0000313" key="2">
    <source>
        <dbReference type="EMBL" id="MBP2329695.1"/>
    </source>
</evidence>
<accession>A0ABS4TZ60</accession>
<dbReference type="Proteomes" id="UP001519332">
    <property type="component" value="Unassembled WGS sequence"/>
</dbReference>
<feature type="region of interest" description="Disordered" evidence="1">
    <location>
        <begin position="79"/>
        <end position="103"/>
    </location>
</feature>
<evidence type="ECO:0000256" key="1">
    <source>
        <dbReference type="SAM" id="MobiDB-lite"/>
    </source>
</evidence>
<organism evidence="2 3">
    <name type="scientific">Kibdelosporangium banguiense</name>
    <dbReference type="NCBI Taxonomy" id="1365924"/>
    <lineage>
        <taxon>Bacteria</taxon>
        <taxon>Bacillati</taxon>
        <taxon>Actinomycetota</taxon>
        <taxon>Actinomycetes</taxon>
        <taxon>Pseudonocardiales</taxon>
        <taxon>Pseudonocardiaceae</taxon>
        <taxon>Kibdelosporangium</taxon>
    </lineage>
</organism>
<protein>
    <recommendedName>
        <fullName evidence="4">Winged helix DNA-binding domain-containing protein</fullName>
    </recommendedName>
</protein>
<gene>
    <name evidence="2" type="ORF">JOF56_010080</name>
</gene>
<evidence type="ECO:0008006" key="4">
    <source>
        <dbReference type="Google" id="ProtNLM"/>
    </source>
</evidence>
<dbReference type="EMBL" id="JAGINW010000001">
    <property type="protein sequence ID" value="MBP2329695.1"/>
    <property type="molecule type" value="Genomic_DNA"/>
</dbReference>
<dbReference type="RefSeq" id="WP_209646413.1">
    <property type="nucleotide sequence ID" value="NZ_JAGINW010000001.1"/>
</dbReference>
<comment type="caution">
    <text evidence="2">The sequence shown here is derived from an EMBL/GenBank/DDBJ whole genome shotgun (WGS) entry which is preliminary data.</text>
</comment>
<sequence>MVNRRVFDTAGRRRLFAALKTDTWVEDPLLSRQMRKHWKRGRNRTHNQIVVRSDQYRTFTLTERGTSWLAVPGLERRQTADPGLQPTLRAESEISERSTLINK</sequence>
<reference evidence="2 3" key="1">
    <citation type="submission" date="2021-03" db="EMBL/GenBank/DDBJ databases">
        <title>Sequencing the genomes of 1000 actinobacteria strains.</title>
        <authorList>
            <person name="Klenk H.-P."/>
        </authorList>
    </citation>
    <scope>NUCLEOTIDE SEQUENCE [LARGE SCALE GENOMIC DNA]</scope>
    <source>
        <strain evidence="2 3">DSM 46670</strain>
    </source>
</reference>